<feature type="region of interest" description="Disordered" evidence="1">
    <location>
        <begin position="143"/>
        <end position="165"/>
    </location>
</feature>
<sequence length="165" mass="18430">MNIMRPEQEDITAALQLTRALSLTALGYHPGKLDQYGEPAWLDDADKPGVLDELCRLYQGCNLEWLLAALSVLISPGRGIIDEGSDILQVHPRWEQAVQDSHRLDWLIHAGSVAFTDKETDDDGEPLPEKRCVLNETYWISGYEPAGEGGNEREAIDDAMRRDQG</sequence>
<gene>
    <name evidence="2" type="ORF">A7Q00_05875</name>
</gene>
<keyword evidence="3" id="KW-1185">Reference proteome</keyword>
<evidence type="ECO:0000313" key="2">
    <source>
        <dbReference type="EMBL" id="OAM43429.1"/>
    </source>
</evidence>
<evidence type="ECO:0000256" key="1">
    <source>
        <dbReference type="SAM" id="MobiDB-lite"/>
    </source>
</evidence>
<proteinExistence type="predicted"/>
<dbReference type="Proteomes" id="UP000077726">
    <property type="component" value="Unassembled WGS sequence"/>
</dbReference>
<dbReference type="EMBL" id="LXSQ01000014">
    <property type="protein sequence ID" value="OAM43429.1"/>
    <property type="molecule type" value="Genomic_DNA"/>
</dbReference>
<dbReference type="RefSeq" id="WP_064089673.1">
    <property type="nucleotide sequence ID" value="NZ_LXSQ01000014.1"/>
</dbReference>
<reference evidence="3" key="1">
    <citation type="submission" date="2016-05" db="EMBL/GenBank/DDBJ databases">
        <title>Draft genome of Corynebacterium afermentans subsp. afermentans LCDC 88199T.</title>
        <authorList>
            <person name="Bernier A.-M."/>
            <person name="Bernard K."/>
        </authorList>
    </citation>
    <scope>NUCLEOTIDE SEQUENCE [LARGE SCALE GENOMIC DNA]</scope>
    <source>
        <strain evidence="3">NML130454</strain>
    </source>
</reference>
<dbReference type="AlphaFoldDB" id="A0A1B6VZ18"/>
<protein>
    <submittedName>
        <fullName evidence="2">Uncharacterized protein</fullName>
    </submittedName>
</protein>
<accession>A0A1B6VZ18</accession>
<organism evidence="2 3">
    <name type="scientific">Eikenella halliae</name>
    <dbReference type="NCBI Taxonomy" id="1795832"/>
    <lineage>
        <taxon>Bacteria</taxon>
        <taxon>Pseudomonadati</taxon>
        <taxon>Pseudomonadota</taxon>
        <taxon>Betaproteobacteria</taxon>
        <taxon>Neisseriales</taxon>
        <taxon>Neisseriaceae</taxon>
        <taxon>Eikenella</taxon>
    </lineage>
</organism>
<name>A0A1B6VZ18_9NEIS</name>
<feature type="compositionally biased region" description="Basic and acidic residues" evidence="1">
    <location>
        <begin position="150"/>
        <end position="165"/>
    </location>
</feature>
<comment type="caution">
    <text evidence="2">The sequence shown here is derived from an EMBL/GenBank/DDBJ whole genome shotgun (WGS) entry which is preliminary data.</text>
</comment>
<dbReference type="STRING" id="1795832.A7Q00_05875"/>
<dbReference type="OrthoDB" id="6901389at2"/>
<evidence type="ECO:0000313" key="3">
    <source>
        <dbReference type="Proteomes" id="UP000077726"/>
    </source>
</evidence>